<name>A0ABV7KVH8_9PROT</name>
<dbReference type="EMBL" id="JBHRTR010000009">
    <property type="protein sequence ID" value="MFC3226269.1"/>
    <property type="molecule type" value="Genomic_DNA"/>
</dbReference>
<gene>
    <name evidence="4" type="ORF">ACFOGJ_03455</name>
</gene>
<evidence type="ECO:0000256" key="1">
    <source>
        <dbReference type="ARBA" id="ARBA00022603"/>
    </source>
</evidence>
<dbReference type="PROSITE" id="PS51682">
    <property type="entry name" value="SAM_OMT_I"/>
    <property type="match status" value="1"/>
</dbReference>
<dbReference type="EC" id="2.1.1.-" evidence="4"/>
<dbReference type="InterPro" id="IPR002935">
    <property type="entry name" value="SAM_O-MeTrfase"/>
</dbReference>
<dbReference type="Pfam" id="PF01596">
    <property type="entry name" value="Methyltransf_3"/>
    <property type="match status" value="1"/>
</dbReference>
<dbReference type="PANTHER" id="PTHR10509">
    <property type="entry name" value="O-METHYLTRANSFERASE-RELATED"/>
    <property type="match status" value="1"/>
</dbReference>
<organism evidence="4 5">
    <name type="scientific">Marinibaculum pumilum</name>
    <dbReference type="NCBI Taxonomy" id="1766165"/>
    <lineage>
        <taxon>Bacteria</taxon>
        <taxon>Pseudomonadati</taxon>
        <taxon>Pseudomonadota</taxon>
        <taxon>Alphaproteobacteria</taxon>
        <taxon>Rhodospirillales</taxon>
        <taxon>Rhodospirillaceae</taxon>
        <taxon>Marinibaculum</taxon>
    </lineage>
</organism>
<evidence type="ECO:0000313" key="4">
    <source>
        <dbReference type="EMBL" id="MFC3226269.1"/>
    </source>
</evidence>
<dbReference type="PANTHER" id="PTHR10509:SF14">
    <property type="entry name" value="CAFFEOYL-COA O-METHYLTRANSFERASE 3-RELATED"/>
    <property type="match status" value="1"/>
</dbReference>
<dbReference type="InterPro" id="IPR050362">
    <property type="entry name" value="Cation-dep_OMT"/>
</dbReference>
<dbReference type="InterPro" id="IPR029063">
    <property type="entry name" value="SAM-dependent_MTases_sf"/>
</dbReference>
<dbReference type="RefSeq" id="WP_379898157.1">
    <property type="nucleotide sequence ID" value="NZ_JBHRTR010000009.1"/>
</dbReference>
<keyword evidence="2 4" id="KW-0808">Transferase</keyword>
<evidence type="ECO:0000256" key="3">
    <source>
        <dbReference type="ARBA" id="ARBA00022691"/>
    </source>
</evidence>
<proteinExistence type="predicted"/>
<dbReference type="GO" id="GO:0008168">
    <property type="term" value="F:methyltransferase activity"/>
    <property type="evidence" value="ECO:0007669"/>
    <property type="project" value="UniProtKB-KW"/>
</dbReference>
<keyword evidence="3" id="KW-0949">S-adenosyl-L-methionine</keyword>
<evidence type="ECO:0000313" key="5">
    <source>
        <dbReference type="Proteomes" id="UP001595528"/>
    </source>
</evidence>
<dbReference type="Proteomes" id="UP001595528">
    <property type="component" value="Unassembled WGS sequence"/>
</dbReference>
<reference evidence="5" key="1">
    <citation type="journal article" date="2019" name="Int. J. Syst. Evol. Microbiol.">
        <title>The Global Catalogue of Microorganisms (GCM) 10K type strain sequencing project: providing services to taxonomists for standard genome sequencing and annotation.</title>
        <authorList>
            <consortium name="The Broad Institute Genomics Platform"/>
            <consortium name="The Broad Institute Genome Sequencing Center for Infectious Disease"/>
            <person name="Wu L."/>
            <person name="Ma J."/>
        </authorList>
    </citation>
    <scope>NUCLEOTIDE SEQUENCE [LARGE SCALE GENOMIC DNA]</scope>
    <source>
        <strain evidence="5">KCTC 42964</strain>
    </source>
</reference>
<dbReference type="SUPFAM" id="SSF53335">
    <property type="entry name" value="S-adenosyl-L-methionine-dependent methyltransferases"/>
    <property type="match status" value="1"/>
</dbReference>
<evidence type="ECO:0000256" key="2">
    <source>
        <dbReference type="ARBA" id="ARBA00022679"/>
    </source>
</evidence>
<dbReference type="GO" id="GO:0032259">
    <property type="term" value="P:methylation"/>
    <property type="evidence" value="ECO:0007669"/>
    <property type="project" value="UniProtKB-KW"/>
</dbReference>
<sequence>MSNAPGQPPACTAVDDWFAGLFLPPNPALDAALEANAAAGLPPHDISPLQGAFLQLLARIAGARRILEIGTLGGTSTIWLARALPADGCLVTLEADPAHAAIARANIAAAGVAGRVVLRQGAALMLLPQVEADRLGPFDLVFIDADKPNNPHYLDWALRLARPGTVILADNVVRDGAVLDAASADDRVQGVRRFAEMVAAEPRLTATAIQTVGAKGWDGFVLAVVA</sequence>
<accession>A0ABV7KVH8</accession>
<keyword evidence="1 4" id="KW-0489">Methyltransferase</keyword>
<comment type="caution">
    <text evidence="4">The sequence shown here is derived from an EMBL/GenBank/DDBJ whole genome shotgun (WGS) entry which is preliminary data.</text>
</comment>
<dbReference type="Gene3D" id="3.40.50.150">
    <property type="entry name" value="Vaccinia Virus protein VP39"/>
    <property type="match status" value="1"/>
</dbReference>
<protein>
    <submittedName>
        <fullName evidence="4">O-methyltransferase</fullName>
        <ecNumber evidence="4">2.1.1.-</ecNumber>
    </submittedName>
</protein>
<keyword evidence="5" id="KW-1185">Reference proteome</keyword>